<sequence length="435" mass="49434">MTFVHFTSDHPGLDLGKLLSLWTLALAPLIAHVIAGAPEPIYLCAKPPRWIDYAVFWNPTSIIWRYFIIFDRRIRARNWDREILASSNALFWTTNGWNGSEDMIREGGKYCIRLPPKSHTELLSKSFMNTVIVTLQGVQALYELLLMEEFNNDMNLATVFLPLALLGLIRLPSALWITDGFAYNHYDINLSNKRAIQVTTTTKAGYHELSTVPLSDDDTPQWPPQTGDDTSYEEFRPRTSIHGYIARIIFLTPLLGMASLSGLWTYRLLKNTIYYSTYITGTGLFSLMLWCTFSFGSAVVFILNIARAQDRTTVVPGVSTLWYRLYSAILFLLMLALFITASIETKQTWCGKITILYDYDVCPWISYLPQDTYMYFNATAKDGSRSWTGSINATKAYLAGDYFLRAVNASLDATPETAHGFLNQSLEEFMRNVDS</sequence>
<evidence type="ECO:0000313" key="2">
    <source>
        <dbReference type="EMBL" id="RYN72981.1"/>
    </source>
</evidence>
<name>A0A4Q4NBJ6_ALTAL</name>
<dbReference type="Proteomes" id="UP000291422">
    <property type="component" value="Unassembled WGS sequence"/>
</dbReference>
<feature type="transmembrane region" description="Helical" evidence="1">
    <location>
        <begin position="278"/>
        <end position="303"/>
    </location>
</feature>
<protein>
    <submittedName>
        <fullName evidence="2">Uncharacterized protein</fullName>
    </submittedName>
</protein>
<accession>A0A4Q4NBJ6</accession>
<comment type="caution">
    <text evidence="2">The sequence shown here is derived from an EMBL/GenBank/DDBJ whole genome shotgun (WGS) entry which is preliminary data.</text>
</comment>
<feature type="transmembrane region" description="Helical" evidence="1">
    <location>
        <begin position="156"/>
        <end position="177"/>
    </location>
</feature>
<dbReference type="AlphaFoldDB" id="A0A4Q4NBJ6"/>
<feature type="transmembrane region" description="Helical" evidence="1">
    <location>
        <begin position="50"/>
        <end position="68"/>
    </location>
</feature>
<proteinExistence type="predicted"/>
<keyword evidence="1" id="KW-0812">Transmembrane</keyword>
<evidence type="ECO:0000256" key="1">
    <source>
        <dbReference type="SAM" id="Phobius"/>
    </source>
</evidence>
<keyword evidence="1" id="KW-0472">Membrane</keyword>
<feature type="transmembrane region" description="Helical" evidence="1">
    <location>
        <begin position="18"/>
        <end position="38"/>
    </location>
</feature>
<dbReference type="EMBL" id="PDXD01000023">
    <property type="protein sequence ID" value="RYN72981.1"/>
    <property type="molecule type" value="Genomic_DNA"/>
</dbReference>
<gene>
    <name evidence="2" type="ORF">AA0117_g8201</name>
</gene>
<feature type="transmembrane region" description="Helical" evidence="1">
    <location>
        <begin position="244"/>
        <end position="266"/>
    </location>
</feature>
<keyword evidence="1" id="KW-1133">Transmembrane helix</keyword>
<feature type="transmembrane region" description="Helical" evidence="1">
    <location>
        <begin position="323"/>
        <end position="343"/>
    </location>
</feature>
<dbReference type="VEuPathDB" id="FungiDB:CC77DRAFT_1013980"/>
<reference evidence="3" key="1">
    <citation type="journal article" date="2019" name="bioRxiv">
        <title>Genomics, evolutionary history and diagnostics of the Alternaria alternata species group including apple and Asian pear pathotypes.</title>
        <authorList>
            <person name="Armitage A.D."/>
            <person name="Cockerton H.M."/>
            <person name="Sreenivasaprasad S."/>
            <person name="Woodhall J.W."/>
            <person name="Lane C.R."/>
            <person name="Harrison R.J."/>
            <person name="Clarkson J.P."/>
        </authorList>
    </citation>
    <scope>NUCLEOTIDE SEQUENCE [LARGE SCALE GENOMIC DNA]</scope>
    <source>
        <strain evidence="3">FERA 1177</strain>
    </source>
</reference>
<evidence type="ECO:0000313" key="3">
    <source>
        <dbReference type="Proteomes" id="UP000291422"/>
    </source>
</evidence>
<organism evidence="2 3">
    <name type="scientific">Alternaria alternata</name>
    <name type="common">Alternaria rot fungus</name>
    <name type="synonym">Torula alternata</name>
    <dbReference type="NCBI Taxonomy" id="5599"/>
    <lineage>
        <taxon>Eukaryota</taxon>
        <taxon>Fungi</taxon>
        <taxon>Dikarya</taxon>
        <taxon>Ascomycota</taxon>
        <taxon>Pezizomycotina</taxon>
        <taxon>Dothideomycetes</taxon>
        <taxon>Pleosporomycetidae</taxon>
        <taxon>Pleosporales</taxon>
        <taxon>Pleosporineae</taxon>
        <taxon>Pleosporaceae</taxon>
        <taxon>Alternaria</taxon>
        <taxon>Alternaria sect. Alternaria</taxon>
        <taxon>Alternaria alternata complex</taxon>
    </lineage>
</organism>